<reference evidence="2 3" key="1">
    <citation type="submission" date="2022-04" db="EMBL/GenBank/DDBJ databases">
        <title>Pseudomonas knackmussii B09-2.</title>
        <authorList>
            <person name="Deng Y."/>
        </authorList>
    </citation>
    <scope>NUCLEOTIDE SEQUENCE [LARGE SCALE GENOMIC DNA]</scope>
    <source>
        <strain evidence="2 3">B09-2</strain>
    </source>
</reference>
<accession>A0ABY4KVB5</accession>
<feature type="transmembrane region" description="Helical" evidence="1">
    <location>
        <begin position="12"/>
        <end position="31"/>
    </location>
</feature>
<feature type="transmembrane region" description="Helical" evidence="1">
    <location>
        <begin position="107"/>
        <end position="127"/>
    </location>
</feature>
<dbReference type="Proteomes" id="UP000831189">
    <property type="component" value="Chromosome"/>
</dbReference>
<keyword evidence="1" id="KW-0812">Transmembrane</keyword>
<protein>
    <submittedName>
        <fullName evidence="2">DUF4149 domain-containing protein</fullName>
    </submittedName>
</protein>
<evidence type="ECO:0000313" key="2">
    <source>
        <dbReference type="EMBL" id="UPQ83653.1"/>
    </source>
</evidence>
<dbReference type="EMBL" id="CP096208">
    <property type="protein sequence ID" value="UPQ83653.1"/>
    <property type="molecule type" value="Genomic_DNA"/>
</dbReference>
<keyword evidence="3" id="KW-1185">Reference proteome</keyword>
<organism evidence="2 3">
    <name type="scientific">Pseudomonas knackmussii</name>
    <dbReference type="NCBI Taxonomy" id="65741"/>
    <lineage>
        <taxon>Bacteria</taxon>
        <taxon>Pseudomonadati</taxon>
        <taxon>Pseudomonadota</taxon>
        <taxon>Gammaproteobacteria</taxon>
        <taxon>Pseudomonadales</taxon>
        <taxon>Pseudomonadaceae</taxon>
        <taxon>Pseudomonas</taxon>
    </lineage>
</organism>
<name>A0ABY4KVB5_9PSED</name>
<evidence type="ECO:0000313" key="3">
    <source>
        <dbReference type="Proteomes" id="UP000831189"/>
    </source>
</evidence>
<keyword evidence="1" id="KW-1133">Transmembrane helix</keyword>
<feature type="transmembrane region" description="Helical" evidence="1">
    <location>
        <begin position="83"/>
        <end position="101"/>
    </location>
</feature>
<keyword evidence="1" id="KW-0472">Membrane</keyword>
<evidence type="ECO:0000256" key="1">
    <source>
        <dbReference type="SAM" id="Phobius"/>
    </source>
</evidence>
<proteinExistence type="predicted"/>
<feature type="transmembrane region" description="Helical" evidence="1">
    <location>
        <begin position="51"/>
        <end position="71"/>
    </location>
</feature>
<sequence length="133" mass="14525">MRAGTISWQLAQTFWVGGLWLLQFVMLPALAKIGLAPMLIEEIGSSLRPLLVGFAAFCVVLQAVVLIQLGGLRSLWKDLRGQLLLTILLLAASFFAVRAGVVQSPYWLVFSYLVIGMCGLILVLQAAPGRERL</sequence>
<gene>
    <name evidence="2" type="ORF">M0M42_04395</name>
</gene>